<dbReference type="InterPro" id="IPR015633">
    <property type="entry name" value="E2F"/>
</dbReference>
<evidence type="ECO:0000256" key="3">
    <source>
        <dbReference type="ARBA" id="ARBA00023125"/>
    </source>
</evidence>
<name>A0AAY4BSG9_9TELE</name>
<keyword evidence="2" id="KW-0805">Transcription regulation</keyword>
<dbReference type="GO" id="GO:0000981">
    <property type="term" value="F:DNA-binding transcription factor activity, RNA polymerase II-specific"/>
    <property type="evidence" value="ECO:0007669"/>
    <property type="project" value="TreeGrafter"/>
</dbReference>
<reference evidence="7" key="1">
    <citation type="submission" date="2025-08" db="UniProtKB">
        <authorList>
            <consortium name="Ensembl"/>
        </authorList>
    </citation>
    <scope>IDENTIFICATION</scope>
</reference>
<dbReference type="GeneTree" id="ENSGT00940000156252"/>
<reference evidence="7" key="2">
    <citation type="submission" date="2025-09" db="UniProtKB">
        <authorList>
            <consortium name="Ensembl"/>
        </authorList>
    </citation>
    <scope>IDENTIFICATION</scope>
</reference>
<dbReference type="GO" id="GO:0046983">
    <property type="term" value="F:protein dimerization activity"/>
    <property type="evidence" value="ECO:0007669"/>
    <property type="project" value="InterPro"/>
</dbReference>
<feature type="domain" description="E2F transcription factor CC-MB" evidence="6">
    <location>
        <begin position="11"/>
        <end position="57"/>
    </location>
</feature>
<gene>
    <name evidence="7" type="primary">RFLNB</name>
</gene>
<keyword evidence="3" id="KW-0238">DNA-binding</keyword>
<protein>
    <recommendedName>
        <fullName evidence="6">E2F transcription factor CC-MB domain-containing protein</fullName>
    </recommendedName>
</protein>
<dbReference type="PANTHER" id="PTHR12081">
    <property type="entry name" value="TRANSCRIPTION FACTOR E2F"/>
    <property type="match status" value="1"/>
</dbReference>
<organism evidence="7 8">
    <name type="scientific">Denticeps clupeoides</name>
    <name type="common">denticle herring</name>
    <dbReference type="NCBI Taxonomy" id="299321"/>
    <lineage>
        <taxon>Eukaryota</taxon>
        <taxon>Metazoa</taxon>
        <taxon>Chordata</taxon>
        <taxon>Craniata</taxon>
        <taxon>Vertebrata</taxon>
        <taxon>Euteleostomi</taxon>
        <taxon>Actinopterygii</taxon>
        <taxon>Neopterygii</taxon>
        <taxon>Teleostei</taxon>
        <taxon>Clupei</taxon>
        <taxon>Clupeiformes</taxon>
        <taxon>Denticipitoidei</taxon>
        <taxon>Denticipitidae</taxon>
        <taxon>Denticeps</taxon>
    </lineage>
</organism>
<keyword evidence="8" id="KW-1185">Reference proteome</keyword>
<evidence type="ECO:0000259" key="6">
    <source>
        <dbReference type="Pfam" id="PF16421"/>
    </source>
</evidence>
<sequence>MAASLCRVGPGDTLLAVRAPSGTQLEVPLPEAAVNGQRSYQVHLRSSSGPIEVLLLNKDPVSSAPVVLQVPPPEDGFPAQSGQTTPTKTDVATPTASSVGSSDSGSGLTSVTLSSSCDNTVTKQDDTLSFLVLAASPPLAPRRGDHDYIYSLDDSEGLCDLFDVPIFLTEPEEKETCETTTSYFYV</sequence>
<dbReference type="GO" id="GO:0090575">
    <property type="term" value="C:RNA polymerase II transcription regulator complex"/>
    <property type="evidence" value="ECO:0007669"/>
    <property type="project" value="TreeGrafter"/>
</dbReference>
<dbReference type="Pfam" id="PF16421">
    <property type="entry name" value="E2F_CC-MB"/>
    <property type="match status" value="1"/>
</dbReference>
<feature type="compositionally biased region" description="Low complexity" evidence="5">
    <location>
        <begin position="84"/>
        <end position="107"/>
    </location>
</feature>
<proteinExistence type="inferred from homology"/>
<dbReference type="SUPFAM" id="SSF144074">
    <property type="entry name" value="E2F-DP heterodimerization region"/>
    <property type="match status" value="1"/>
</dbReference>
<accession>A0AAY4BSG9</accession>
<dbReference type="Gene3D" id="6.10.250.540">
    <property type="match status" value="1"/>
</dbReference>
<dbReference type="InterPro" id="IPR037241">
    <property type="entry name" value="E2F-DP_heterodim"/>
</dbReference>
<feature type="region of interest" description="Disordered" evidence="5">
    <location>
        <begin position="69"/>
        <end position="107"/>
    </location>
</feature>
<dbReference type="InterPro" id="IPR032198">
    <property type="entry name" value="E2F_CC-MB"/>
</dbReference>
<dbReference type="Ensembl" id="ENSDCDT00010029457.1">
    <property type="protein sequence ID" value="ENSDCDP00010023875.1"/>
    <property type="gene ID" value="ENSDCDG00010015085.1"/>
</dbReference>
<keyword evidence="4" id="KW-0804">Transcription</keyword>
<dbReference type="GO" id="GO:0000978">
    <property type="term" value="F:RNA polymerase II cis-regulatory region sequence-specific DNA binding"/>
    <property type="evidence" value="ECO:0007669"/>
    <property type="project" value="InterPro"/>
</dbReference>
<evidence type="ECO:0000256" key="5">
    <source>
        <dbReference type="SAM" id="MobiDB-lite"/>
    </source>
</evidence>
<dbReference type="PANTHER" id="PTHR12081:SF42">
    <property type="entry name" value="TRANSCRIPTION FACTOR E2F4"/>
    <property type="match status" value="1"/>
</dbReference>
<evidence type="ECO:0000256" key="1">
    <source>
        <dbReference type="ARBA" id="ARBA00010940"/>
    </source>
</evidence>
<comment type="similarity">
    <text evidence="1">Belongs to the E2F/DP family.</text>
</comment>
<dbReference type="Proteomes" id="UP000694580">
    <property type="component" value="Unplaced"/>
</dbReference>
<evidence type="ECO:0000256" key="4">
    <source>
        <dbReference type="ARBA" id="ARBA00023163"/>
    </source>
</evidence>
<evidence type="ECO:0000313" key="8">
    <source>
        <dbReference type="Proteomes" id="UP000694580"/>
    </source>
</evidence>
<dbReference type="AlphaFoldDB" id="A0AAY4BSG9"/>
<evidence type="ECO:0000313" key="7">
    <source>
        <dbReference type="Ensembl" id="ENSDCDP00010023875.1"/>
    </source>
</evidence>
<evidence type="ECO:0000256" key="2">
    <source>
        <dbReference type="ARBA" id="ARBA00023015"/>
    </source>
</evidence>